<feature type="domain" description="Beta-xylosidase C-terminal Concanavalin A-like" evidence="7">
    <location>
        <begin position="359"/>
        <end position="555"/>
    </location>
</feature>
<name>V5WJP1_9SPIO</name>
<dbReference type="InterPro" id="IPR023296">
    <property type="entry name" value="Glyco_hydro_beta-prop_sf"/>
</dbReference>
<comment type="similarity">
    <text evidence="1 6">Belongs to the glycosyl hydrolase 43 family.</text>
</comment>
<feature type="active site" description="Proton acceptor" evidence="4">
    <location>
        <position position="20"/>
    </location>
</feature>
<evidence type="ECO:0000256" key="5">
    <source>
        <dbReference type="PIRSR" id="PIRSR606710-2"/>
    </source>
</evidence>
<dbReference type="Gene3D" id="2.60.120.200">
    <property type="match status" value="1"/>
</dbReference>
<dbReference type="KEGG" id="slr:L21SP2_2518"/>
<reference evidence="8 9" key="1">
    <citation type="journal article" date="2015" name="Stand. Genomic Sci.">
        <title>Complete genome sequence and description of Salinispira pacifica gen. nov., sp. nov., a novel spirochaete isolated form a hypersaline microbial mat.</title>
        <authorList>
            <person name="Ben Hania W."/>
            <person name="Joseph M."/>
            <person name="Schumann P."/>
            <person name="Bunk B."/>
            <person name="Fiebig A."/>
            <person name="Sproer C."/>
            <person name="Klenk H.P."/>
            <person name="Fardeau M.L."/>
            <person name="Spring S."/>
        </authorList>
    </citation>
    <scope>NUCLEOTIDE SEQUENCE [LARGE SCALE GENOMIC DNA]</scope>
    <source>
        <strain evidence="8 9">L21-RPul-D2</strain>
    </source>
</reference>
<evidence type="ECO:0000259" key="7">
    <source>
        <dbReference type="Pfam" id="PF17851"/>
    </source>
</evidence>
<dbReference type="HOGENOM" id="CLU_016508_2_1_12"/>
<dbReference type="PANTHER" id="PTHR42812:SF12">
    <property type="entry name" value="BETA-XYLOSIDASE-RELATED"/>
    <property type="match status" value="1"/>
</dbReference>
<dbReference type="GO" id="GO:0009044">
    <property type="term" value="F:xylan 1,4-beta-xylosidase activity"/>
    <property type="evidence" value="ECO:0007669"/>
    <property type="project" value="UniProtKB-EC"/>
</dbReference>
<dbReference type="InterPro" id="IPR041542">
    <property type="entry name" value="GH43_C2"/>
</dbReference>
<sequence length="566" mass="63983">MSQNSELLIQNPVLTGFHPDPSICRVGDDFYIANSSFEYYPGVPIHHSKNLQDWKLIGYALTRESQLMMRGNPKSGGIWAPALSHDGEKFHLIFTDVKDWAGAATSAGGTEGFKDVHNYLVTAENINGPWSDPVFLNSSGFDPSMFHDDDGRKYLVNVLWDYRPGKHSFAGIVLQEYSPWEKKMVGPIRNIFRGSSLKLTEAPHLYKRGEFYYLVTAEGGTSYSHAVTVARSKKLEGPYDLHPRQHLLTSVADIDEFRKRESLGSFADLKPALHSGLQKAGHGSIVPWTDDVWVLAHLCGRPVDDSGQCPLGRETAIQRVIWKNDQWPYVEETGAPVTTAFPARDGVKPATVKRDEHWREDFEESAWDLKLNTLRKPAGEDFDLSSRPGWLRLQGRESMMSRFDQSILVRRVQHFHWSAETCVEFQPSSFQQMAGLIVRYDETCQSILRISDQDGARRLGIINFDLNRIDLPLGDQEKDLKPGPVWLGVDTRGRSMRFRYRQDGEAWKHIGPEIDAGILSDDYVHPMGFTGTYVGIGSFDVSGQRLSADFDYLEYSGSERPHGERL</sequence>
<keyword evidence="9" id="KW-1185">Reference proteome</keyword>
<evidence type="ECO:0000256" key="2">
    <source>
        <dbReference type="ARBA" id="ARBA00022801"/>
    </source>
</evidence>
<evidence type="ECO:0000313" key="8">
    <source>
        <dbReference type="EMBL" id="AHC15870.1"/>
    </source>
</evidence>
<feature type="site" description="Important for catalytic activity, responsible for pKa modulation of the active site Glu and correct orientation of both the proton donor and substrate" evidence="5">
    <location>
        <position position="142"/>
    </location>
</feature>
<dbReference type="RefSeq" id="WP_024268773.1">
    <property type="nucleotide sequence ID" value="NC_023035.1"/>
</dbReference>
<dbReference type="SUPFAM" id="SSF75005">
    <property type="entry name" value="Arabinanase/levansucrase/invertase"/>
    <property type="match status" value="1"/>
</dbReference>
<dbReference type="Gene3D" id="2.115.10.20">
    <property type="entry name" value="Glycosyl hydrolase domain, family 43"/>
    <property type="match status" value="1"/>
</dbReference>
<evidence type="ECO:0000256" key="4">
    <source>
        <dbReference type="PIRSR" id="PIRSR606710-1"/>
    </source>
</evidence>
<dbReference type="PANTHER" id="PTHR42812">
    <property type="entry name" value="BETA-XYLOSIDASE"/>
    <property type="match status" value="1"/>
</dbReference>
<dbReference type="Pfam" id="PF17851">
    <property type="entry name" value="GH43_C2"/>
    <property type="match status" value="1"/>
</dbReference>
<dbReference type="OrthoDB" id="9801455at2"/>
<protein>
    <submittedName>
        <fullName evidence="8">Beta-xylosidase</fullName>
        <ecNumber evidence="8">3.2.1.37</ecNumber>
    </submittedName>
</protein>
<dbReference type="AlphaFoldDB" id="V5WJP1"/>
<dbReference type="EMBL" id="CP006939">
    <property type="protein sequence ID" value="AHC15870.1"/>
    <property type="molecule type" value="Genomic_DNA"/>
</dbReference>
<evidence type="ECO:0000256" key="3">
    <source>
        <dbReference type="ARBA" id="ARBA00023295"/>
    </source>
</evidence>
<evidence type="ECO:0000256" key="6">
    <source>
        <dbReference type="RuleBase" id="RU361187"/>
    </source>
</evidence>
<dbReference type="SUPFAM" id="SSF49899">
    <property type="entry name" value="Concanavalin A-like lectins/glucanases"/>
    <property type="match status" value="1"/>
</dbReference>
<dbReference type="CDD" id="cd09000">
    <property type="entry name" value="GH43_SXA-like"/>
    <property type="match status" value="1"/>
</dbReference>
<keyword evidence="2 6" id="KW-0378">Hydrolase</keyword>
<evidence type="ECO:0000256" key="1">
    <source>
        <dbReference type="ARBA" id="ARBA00009865"/>
    </source>
</evidence>
<feature type="active site" description="Proton donor" evidence="4">
    <location>
        <position position="201"/>
    </location>
</feature>
<dbReference type="STRING" id="1307761.L21SP2_2518"/>
<gene>
    <name evidence="8" type="ORF">L21SP2_2518</name>
</gene>
<dbReference type="eggNOG" id="COG3507">
    <property type="taxonomic scope" value="Bacteria"/>
</dbReference>
<dbReference type="GO" id="GO:0005975">
    <property type="term" value="P:carbohydrate metabolic process"/>
    <property type="evidence" value="ECO:0007669"/>
    <property type="project" value="InterPro"/>
</dbReference>
<dbReference type="Proteomes" id="UP000018680">
    <property type="component" value="Chromosome"/>
</dbReference>
<dbReference type="InterPro" id="IPR006710">
    <property type="entry name" value="Glyco_hydro_43"/>
</dbReference>
<dbReference type="EC" id="3.2.1.37" evidence="8"/>
<dbReference type="InterPro" id="IPR013320">
    <property type="entry name" value="ConA-like_dom_sf"/>
</dbReference>
<dbReference type="PATRIC" id="fig|1307761.3.peg.2510"/>
<dbReference type="InterPro" id="IPR051795">
    <property type="entry name" value="Glycosyl_Hydrlase_43"/>
</dbReference>
<organism evidence="8 9">
    <name type="scientific">Salinispira pacifica</name>
    <dbReference type="NCBI Taxonomy" id="1307761"/>
    <lineage>
        <taxon>Bacteria</taxon>
        <taxon>Pseudomonadati</taxon>
        <taxon>Spirochaetota</taxon>
        <taxon>Spirochaetia</taxon>
        <taxon>Spirochaetales</taxon>
        <taxon>Spirochaetaceae</taxon>
        <taxon>Salinispira</taxon>
    </lineage>
</organism>
<evidence type="ECO:0000313" key="9">
    <source>
        <dbReference type="Proteomes" id="UP000018680"/>
    </source>
</evidence>
<accession>V5WJP1</accession>
<proteinExistence type="inferred from homology"/>
<dbReference type="Pfam" id="PF04616">
    <property type="entry name" value="Glyco_hydro_43"/>
    <property type="match status" value="1"/>
</dbReference>
<keyword evidence="3 6" id="KW-0326">Glycosidase</keyword>